<proteinExistence type="inferred from homology"/>
<dbReference type="EMBL" id="OX465078">
    <property type="protein sequence ID" value="CAI9272287.1"/>
    <property type="molecule type" value="Genomic_DNA"/>
</dbReference>
<accession>A0AA35VXW6</accession>
<dbReference type="PANTHER" id="PTHR32054:SF87">
    <property type="entry name" value="WEB FAMILY"/>
    <property type="match status" value="1"/>
</dbReference>
<comment type="similarity">
    <text evidence="1">Belongs to the WEB family.</text>
</comment>
<sequence length="223" mass="25622">MHVVCFKVCKTLKLEFQKMDMEEGLVVRGRVEIDTRKPFNSVKEAVSLFGEKVLVGEVYAHKLKEMENVERESNQQRTKVGLGEVKQTLEKAKDETNLMTYYLASLKQQLEETKSELDQLKSTRGPNPNYQTPINPQIEDIKFMENPIATHMKPLTNVKNEPHDDQMLESKKKDLVKFDDSPPTKVIVEVPKMQEINPSSFKTKKTKKKTLIPLLSGIFSKRG</sequence>
<evidence type="ECO:0000256" key="2">
    <source>
        <dbReference type="ARBA" id="ARBA00023054"/>
    </source>
</evidence>
<dbReference type="AlphaFoldDB" id="A0AA35VXW6"/>
<evidence type="ECO:0008006" key="5">
    <source>
        <dbReference type="Google" id="ProtNLM"/>
    </source>
</evidence>
<evidence type="ECO:0000313" key="3">
    <source>
        <dbReference type="EMBL" id="CAI9272287.1"/>
    </source>
</evidence>
<keyword evidence="4" id="KW-1185">Reference proteome</keyword>
<evidence type="ECO:0000313" key="4">
    <source>
        <dbReference type="Proteomes" id="UP001177003"/>
    </source>
</evidence>
<protein>
    <recommendedName>
        <fullName evidence="5">WEB family protein</fullName>
    </recommendedName>
</protein>
<reference evidence="3" key="1">
    <citation type="submission" date="2023-04" db="EMBL/GenBank/DDBJ databases">
        <authorList>
            <person name="Vijverberg K."/>
            <person name="Xiong W."/>
            <person name="Schranz E."/>
        </authorList>
    </citation>
    <scope>NUCLEOTIDE SEQUENCE</scope>
</reference>
<keyword evidence="2" id="KW-0175">Coiled coil</keyword>
<gene>
    <name evidence="3" type="ORF">LSALG_LOCUS12520</name>
</gene>
<evidence type="ECO:0000256" key="1">
    <source>
        <dbReference type="ARBA" id="ARBA00005485"/>
    </source>
</evidence>
<dbReference type="GO" id="GO:0009904">
    <property type="term" value="P:chloroplast accumulation movement"/>
    <property type="evidence" value="ECO:0007669"/>
    <property type="project" value="TreeGrafter"/>
</dbReference>
<dbReference type="PANTHER" id="PTHR32054">
    <property type="entry name" value="HEAVY CHAIN, PUTATIVE, EXPRESSED-RELATED-RELATED"/>
    <property type="match status" value="1"/>
</dbReference>
<name>A0AA35VXW6_LACSI</name>
<dbReference type="Proteomes" id="UP001177003">
    <property type="component" value="Chromosome 2"/>
</dbReference>
<dbReference type="GO" id="GO:0009903">
    <property type="term" value="P:chloroplast avoidance movement"/>
    <property type="evidence" value="ECO:0007669"/>
    <property type="project" value="TreeGrafter"/>
</dbReference>
<dbReference type="GO" id="GO:0005829">
    <property type="term" value="C:cytosol"/>
    <property type="evidence" value="ECO:0007669"/>
    <property type="project" value="TreeGrafter"/>
</dbReference>
<organism evidence="3 4">
    <name type="scientific">Lactuca saligna</name>
    <name type="common">Willowleaf lettuce</name>
    <dbReference type="NCBI Taxonomy" id="75948"/>
    <lineage>
        <taxon>Eukaryota</taxon>
        <taxon>Viridiplantae</taxon>
        <taxon>Streptophyta</taxon>
        <taxon>Embryophyta</taxon>
        <taxon>Tracheophyta</taxon>
        <taxon>Spermatophyta</taxon>
        <taxon>Magnoliopsida</taxon>
        <taxon>eudicotyledons</taxon>
        <taxon>Gunneridae</taxon>
        <taxon>Pentapetalae</taxon>
        <taxon>asterids</taxon>
        <taxon>campanulids</taxon>
        <taxon>Asterales</taxon>
        <taxon>Asteraceae</taxon>
        <taxon>Cichorioideae</taxon>
        <taxon>Cichorieae</taxon>
        <taxon>Lactucinae</taxon>
        <taxon>Lactuca</taxon>
    </lineage>
</organism>